<feature type="compositionally biased region" description="Low complexity" evidence="1">
    <location>
        <begin position="150"/>
        <end position="169"/>
    </location>
</feature>
<accession>A0A1I0A5G1</accession>
<dbReference type="STRING" id="82805.SAMN04487998_0585"/>
<organism evidence="3 4">
    <name type="scientific">Hymenobacter actinosclerus</name>
    <dbReference type="NCBI Taxonomy" id="82805"/>
    <lineage>
        <taxon>Bacteria</taxon>
        <taxon>Pseudomonadati</taxon>
        <taxon>Bacteroidota</taxon>
        <taxon>Cytophagia</taxon>
        <taxon>Cytophagales</taxon>
        <taxon>Hymenobacteraceae</taxon>
        <taxon>Hymenobacter</taxon>
    </lineage>
</organism>
<reference evidence="4" key="1">
    <citation type="submission" date="2016-10" db="EMBL/GenBank/DDBJ databases">
        <authorList>
            <person name="Varghese N."/>
            <person name="Submissions S."/>
        </authorList>
    </citation>
    <scope>NUCLEOTIDE SEQUENCE [LARGE SCALE GENOMIC DNA]</scope>
    <source>
        <strain evidence="4">DSM 15310</strain>
    </source>
</reference>
<evidence type="ECO:0000256" key="2">
    <source>
        <dbReference type="SAM" id="SignalP"/>
    </source>
</evidence>
<dbReference type="PROSITE" id="PS51257">
    <property type="entry name" value="PROKAR_LIPOPROTEIN"/>
    <property type="match status" value="1"/>
</dbReference>
<protein>
    <recommendedName>
        <fullName evidence="5">Lipoprotein</fullName>
    </recommendedName>
</protein>
<name>A0A1I0A5G1_9BACT</name>
<dbReference type="Proteomes" id="UP000198697">
    <property type="component" value="Unassembled WGS sequence"/>
</dbReference>
<evidence type="ECO:0000313" key="4">
    <source>
        <dbReference type="Proteomes" id="UP000198697"/>
    </source>
</evidence>
<keyword evidence="4" id="KW-1185">Reference proteome</keyword>
<keyword evidence="2" id="KW-0732">Signal</keyword>
<evidence type="ECO:0000313" key="3">
    <source>
        <dbReference type="EMBL" id="SES88917.1"/>
    </source>
</evidence>
<evidence type="ECO:0000256" key="1">
    <source>
        <dbReference type="SAM" id="MobiDB-lite"/>
    </source>
</evidence>
<feature type="region of interest" description="Disordered" evidence="1">
    <location>
        <begin position="197"/>
        <end position="225"/>
    </location>
</feature>
<evidence type="ECO:0008006" key="5">
    <source>
        <dbReference type="Google" id="ProtNLM"/>
    </source>
</evidence>
<feature type="region of interest" description="Disordered" evidence="1">
    <location>
        <begin position="21"/>
        <end position="46"/>
    </location>
</feature>
<dbReference type="OrthoDB" id="883400at2"/>
<feature type="signal peptide" evidence="2">
    <location>
        <begin position="1"/>
        <end position="25"/>
    </location>
</feature>
<feature type="chain" id="PRO_5011571563" description="Lipoprotein" evidence="2">
    <location>
        <begin position="26"/>
        <end position="225"/>
    </location>
</feature>
<gene>
    <name evidence="3" type="ORF">SAMN04487998_0585</name>
</gene>
<dbReference type="AlphaFoldDB" id="A0A1I0A5G1"/>
<sequence length="225" mass="24701">MKKTLLLLSAAAAFTLGSCSENKPAETTTATTDTTMTTTTTSGSMDYSPEAVNSRADRMANDMATSMQLDEPTRMKVRDMYVTRGQRMAELNQKYMTDTMGMAAARRDVYNNTDTEMKTVFTDPKQYSAYESSRTNYYDDRYMDNTGSASSDNMTTNSSDNMSSGTMNTADVDKMKVKGEDGGKLKVKADGDVKMKDAEGNKAKMDADDGTVKMKPENGDKTVIK</sequence>
<dbReference type="RefSeq" id="WP_092768063.1">
    <property type="nucleotide sequence ID" value="NZ_FOHS01000001.1"/>
</dbReference>
<dbReference type="EMBL" id="FOHS01000001">
    <property type="protein sequence ID" value="SES88917.1"/>
    <property type="molecule type" value="Genomic_DNA"/>
</dbReference>
<feature type="compositionally biased region" description="Low complexity" evidence="1">
    <location>
        <begin position="27"/>
        <end position="41"/>
    </location>
</feature>
<feature type="region of interest" description="Disordered" evidence="1">
    <location>
        <begin position="144"/>
        <end position="178"/>
    </location>
</feature>
<proteinExistence type="predicted"/>